<keyword evidence="2" id="KW-1185">Reference proteome</keyword>
<dbReference type="Proteomes" id="UP000316855">
    <property type="component" value="Chromosome"/>
</dbReference>
<name>A0A517VFG6_9PLAN</name>
<gene>
    <name evidence="1" type="ORF">Pan161_33890</name>
</gene>
<dbReference type="OrthoDB" id="9924634at2"/>
<reference evidence="1 2" key="1">
    <citation type="submission" date="2019-02" db="EMBL/GenBank/DDBJ databases">
        <title>Deep-cultivation of Planctomycetes and their phenomic and genomic characterization uncovers novel biology.</title>
        <authorList>
            <person name="Wiegand S."/>
            <person name="Jogler M."/>
            <person name="Boedeker C."/>
            <person name="Pinto D."/>
            <person name="Vollmers J."/>
            <person name="Rivas-Marin E."/>
            <person name="Kohn T."/>
            <person name="Peeters S.H."/>
            <person name="Heuer A."/>
            <person name="Rast P."/>
            <person name="Oberbeckmann S."/>
            <person name="Bunk B."/>
            <person name="Jeske O."/>
            <person name="Meyerdierks A."/>
            <person name="Storesund J.E."/>
            <person name="Kallscheuer N."/>
            <person name="Luecker S."/>
            <person name="Lage O.M."/>
            <person name="Pohl T."/>
            <person name="Merkel B.J."/>
            <person name="Hornburger P."/>
            <person name="Mueller R.-W."/>
            <person name="Bruemmer F."/>
            <person name="Labrenz M."/>
            <person name="Spormann A.M."/>
            <person name="Op den Camp H."/>
            <person name="Overmann J."/>
            <person name="Amann R."/>
            <person name="Jetten M.S.M."/>
            <person name="Mascher T."/>
            <person name="Medema M.H."/>
            <person name="Devos D.P."/>
            <person name="Kaster A.-K."/>
            <person name="Ovreas L."/>
            <person name="Rohde M."/>
            <person name="Galperin M.Y."/>
            <person name="Jogler C."/>
        </authorList>
    </citation>
    <scope>NUCLEOTIDE SEQUENCE [LARGE SCALE GENOMIC DNA]</scope>
    <source>
        <strain evidence="1 2">Pan161</strain>
    </source>
</reference>
<evidence type="ECO:0000313" key="2">
    <source>
        <dbReference type="Proteomes" id="UP000316855"/>
    </source>
</evidence>
<dbReference type="RefSeq" id="WP_145228657.1">
    <property type="nucleotide sequence ID" value="NZ_CP036343.1"/>
</dbReference>
<evidence type="ECO:0000313" key="1">
    <source>
        <dbReference type="EMBL" id="QDT91726.1"/>
    </source>
</evidence>
<protein>
    <submittedName>
        <fullName evidence="1">Uncharacterized protein</fullName>
    </submittedName>
</protein>
<dbReference type="AlphaFoldDB" id="A0A517VFG6"/>
<proteinExistence type="predicted"/>
<dbReference type="KEGG" id="gax:Pan161_33890"/>
<sequence>MSEQFANKKYIQMFFTTKICPLSYTDYLSYCYRCYQDRFNVIPTYRRIAKATGVKEETVSAATARLQKVNLLAADAAVISPCPNLDWFQQCDALLEKFGDDHFSLWFRNWRCFVRRPGFDNPLRVSDVLVYSVILNSAVKNWKPLHGWSKEYLALVTRTSPETVSKSLDRLEKLGFFSVLDGMRFKLYKLRESQLKCFSDKVVHSGVASPDPDEFVDEFAPASQVLEQSEKANQEFIDWLKRWPISDKDKDRVYYTVYRHSEWPHGWQDKAVKLVGKIMEHNQC</sequence>
<accession>A0A517VFG6</accession>
<dbReference type="EMBL" id="CP036343">
    <property type="protein sequence ID" value="QDT91726.1"/>
    <property type="molecule type" value="Genomic_DNA"/>
</dbReference>
<organism evidence="1 2">
    <name type="scientific">Gimesia algae</name>
    <dbReference type="NCBI Taxonomy" id="2527971"/>
    <lineage>
        <taxon>Bacteria</taxon>
        <taxon>Pseudomonadati</taxon>
        <taxon>Planctomycetota</taxon>
        <taxon>Planctomycetia</taxon>
        <taxon>Planctomycetales</taxon>
        <taxon>Planctomycetaceae</taxon>
        <taxon>Gimesia</taxon>
    </lineage>
</organism>